<gene>
    <name evidence="7" type="ORF">SAMN05660991_02600</name>
</gene>
<feature type="domain" description="O-methyltransferase dimerisation" evidence="6">
    <location>
        <begin position="27"/>
        <end position="101"/>
    </location>
</feature>
<keyword evidence="1 7" id="KW-0489">Methyltransferase</keyword>
<sequence>MRRDPCRGPRRCHHGAVPGSTPDRLARLADGYLITQLLHVAVALGVPEALAAGPRDAEALAAELGARPGPLRRVLRGLAAEEVLAEHADGRFALADAGRLLQPGVPSSMRGAVTARADVYYGAAAGLLDAVRTGGTPFELVHGQAFFASLSAQPERRAAFQASMADRSAREARAVVDAYDVSGLASVVDVGGGRGTLLRAVRDRAPRARLMLFDLPEVVDGSDLTAVGGDFFVQVPGGADAYLLSRVLHDWDDAEALQVLRTCRAAMRPDSLLLVVEAVLPERAVDDPAAVRMDLHMLVLLHGRERTAAEYAALLHTAGLRLTADVATDAGVHVLEARPR</sequence>
<dbReference type="InterPro" id="IPR029063">
    <property type="entry name" value="SAM-dependent_MTases_sf"/>
</dbReference>
<dbReference type="PIRSF" id="PIRSF005739">
    <property type="entry name" value="O-mtase"/>
    <property type="match status" value="1"/>
</dbReference>
<evidence type="ECO:0000256" key="1">
    <source>
        <dbReference type="ARBA" id="ARBA00022603"/>
    </source>
</evidence>
<dbReference type="Pfam" id="PF08100">
    <property type="entry name" value="Dimerisation"/>
    <property type="match status" value="1"/>
</dbReference>
<accession>A0A1H8U127</accession>
<feature type="domain" description="O-methyltransferase C-terminal" evidence="5">
    <location>
        <begin position="127"/>
        <end position="320"/>
    </location>
</feature>
<dbReference type="Gene3D" id="1.10.10.10">
    <property type="entry name" value="Winged helix-like DNA-binding domain superfamily/Winged helix DNA-binding domain"/>
    <property type="match status" value="1"/>
</dbReference>
<dbReference type="InterPro" id="IPR016461">
    <property type="entry name" value="COMT-like"/>
</dbReference>
<protein>
    <submittedName>
        <fullName evidence="7">Hydroxyneurosporene-O-methyltransferase</fullName>
    </submittedName>
</protein>
<keyword evidence="8" id="KW-1185">Reference proteome</keyword>
<proteinExistence type="predicted"/>
<evidence type="ECO:0000313" key="8">
    <source>
        <dbReference type="Proteomes" id="UP000198960"/>
    </source>
</evidence>
<dbReference type="GO" id="GO:0032259">
    <property type="term" value="P:methylation"/>
    <property type="evidence" value="ECO:0007669"/>
    <property type="project" value="UniProtKB-KW"/>
</dbReference>
<evidence type="ECO:0000256" key="2">
    <source>
        <dbReference type="ARBA" id="ARBA00022679"/>
    </source>
</evidence>
<dbReference type="InterPro" id="IPR001077">
    <property type="entry name" value="COMT_C"/>
</dbReference>
<dbReference type="Pfam" id="PF00891">
    <property type="entry name" value="Methyltransf_2"/>
    <property type="match status" value="1"/>
</dbReference>
<dbReference type="Proteomes" id="UP000198960">
    <property type="component" value="Unassembled WGS sequence"/>
</dbReference>
<dbReference type="PANTHER" id="PTHR43712">
    <property type="entry name" value="PUTATIVE (AFU_ORTHOLOGUE AFUA_4G14580)-RELATED"/>
    <property type="match status" value="1"/>
</dbReference>
<dbReference type="Gene3D" id="1.10.287.1350">
    <property type="match status" value="1"/>
</dbReference>
<dbReference type="InterPro" id="IPR036388">
    <property type="entry name" value="WH-like_DNA-bd_sf"/>
</dbReference>
<keyword evidence="2 7" id="KW-0808">Transferase</keyword>
<feature type="active site" description="Proton acceptor" evidence="4">
    <location>
        <position position="249"/>
    </location>
</feature>
<dbReference type="PROSITE" id="PS51683">
    <property type="entry name" value="SAM_OMT_II"/>
    <property type="match status" value="1"/>
</dbReference>
<reference evidence="8" key="1">
    <citation type="submission" date="2016-10" db="EMBL/GenBank/DDBJ databases">
        <authorList>
            <person name="Varghese N."/>
            <person name="Submissions S."/>
        </authorList>
    </citation>
    <scope>NUCLEOTIDE SEQUENCE [LARGE SCALE GENOMIC DNA]</scope>
    <source>
        <strain evidence="8">DSM 45413</strain>
    </source>
</reference>
<dbReference type="GO" id="GO:0046983">
    <property type="term" value="F:protein dimerization activity"/>
    <property type="evidence" value="ECO:0007669"/>
    <property type="project" value="InterPro"/>
</dbReference>
<dbReference type="EMBL" id="FOEE01000007">
    <property type="protein sequence ID" value="SEO96815.1"/>
    <property type="molecule type" value="Genomic_DNA"/>
</dbReference>
<evidence type="ECO:0000256" key="4">
    <source>
        <dbReference type="PIRSR" id="PIRSR005739-1"/>
    </source>
</evidence>
<evidence type="ECO:0000259" key="6">
    <source>
        <dbReference type="Pfam" id="PF08100"/>
    </source>
</evidence>
<dbReference type="PANTHER" id="PTHR43712:SF2">
    <property type="entry name" value="O-METHYLTRANSFERASE CICE"/>
    <property type="match status" value="1"/>
</dbReference>
<dbReference type="GO" id="GO:0008171">
    <property type="term" value="F:O-methyltransferase activity"/>
    <property type="evidence" value="ECO:0007669"/>
    <property type="project" value="InterPro"/>
</dbReference>
<evidence type="ECO:0000313" key="7">
    <source>
        <dbReference type="EMBL" id="SEO96815.1"/>
    </source>
</evidence>
<dbReference type="Gene3D" id="3.40.50.150">
    <property type="entry name" value="Vaccinia Virus protein VP39"/>
    <property type="match status" value="1"/>
</dbReference>
<dbReference type="AlphaFoldDB" id="A0A1H8U127"/>
<dbReference type="STRING" id="673521.SAMN05660991_02600"/>
<organism evidence="7 8">
    <name type="scientific">Trujillonella endophytica</name>
    <dbReference type="NCBI Taxonomy" id="673521"/>
    <lineage>
        <taxon>Bacteria</taxon>
        <taxon>Bacillati</taxon>
        <taxon>Actinomycetota</taxon>
        <taxon>Actinomycetes</taxon>
        <taxon>Geodermatophilales</taxon>
        <taxon>Geodermatophilaceae</taxon>
        <taxon>Trujillonella</taxon>
    </lineage>
</organism>
<dbReference type="SUPFAM" id="SSF46785">
    <property type="entry name" value="Winged helix' DNA-binding domain"/>
    <property type="match status" value="1"/>
</dbReference>
<dbReference type="InterPro" id="IPR036390">
    <property type="entry name" value="WH_DNA-bd_sf"/>
</dbReference>
<dbReference type="InterPro" id="IPR012967">
    <property type="entry name" value="COMT_dimerisation"/>
</dbReference>
<evidence type="ECO:0000256" key="3">
    <source>
        <dbReference type="ARBA" id="ARBA00022691"/>
    </source>
</evidence>
<name>A0A1H8U127_9ACTN</name>
<evidence type="ECO:0000259" key="5">
    <source>
        <dbReference type="Pfam" id="PF00891"/>
    </source>
</evidence>
<keyword evidence="3" id="KW-0949">S-adenosyl-L-methionine</keyword>
<dbReference type="SUPFAM" id="SSF53335">
    <property type="entry name" value="S-adenosyl-L-methionine-dependent methyltransferases"/>
    <property type="match status" value="1"/>
</dbReference>
<dbReference type="OrthoDB" id="4145676at2"/>